<comment type="caution">
    <text evidence="11">The sequence shown here is derived from an EMBL/GenBank/DDBJ whole genome shotgun (WGS) entry which is preliminary data.</text>
</comment>
<evidence type="ECO:0000256" key="4">
    <source>
        <dbReference type="ARBA" id="ARBA00022692"/>
    </source>
</evidence>
<evidence type="ECO:0000256" key="6">
    <source>
        <dbReference type="ARBA" id="ARBA00022927"/>
    </source>
</evidence>
<comment type="subcellular location">
    <subcellularLocation>
        <location evidence="1">Mitochondrion inner membrane</location>
        <topology evidence="1">Multi-pass membrane protein</topology>
    </subcellularLocation>
</comment>
<evidence type="ECO:0000256" key="1">
    <source>
        <dbReference type="ARBA" id="ARBA00004448"/>
    </source>
</evidence>
<sequence>MWKSLRYVSLAQQNRRVMDDSLIRSAQQLERRMTALGNYRSRFPHSVLYETSNVFFLSFCSSGIWHFMNAAWRAPNGTRISSGLTHTIVRTPTTATNFALWSAAHSVTKHMLETTTHLEGRSLNFVSSGLVGFASSSRLGAKKAITNSLMGMAFLLVMERVGGVVGQGVMTYTSAKHRIVQARTGLGERVGQWKLEVRDSKEEAADKSEQRHLFFG</sequence>
<name>A0A8J6AV66_9EUKA</name>
<keyword evidence="3" id="KW-0813">Transport</keyword>
<dbReference type="PANTHER" id="PTHR10485">
    <property type="entry name" value="MITOCHONDRIAL IMPORT INNER MEMBRANE TRANSLOCASE SUBUNIT TIM-17"/>
    <property type="match status" value="1"/>
</dbReference>
<protein>
    <submittedName>
        <fullName evidence="11">Mitochondrial inner membrane translocase subunit Tim17/Tim22/Tim23</fullName>
    </submittedName>
</protein>
<organism evidence="11 12">
    <name type="scientific">Carpediemonas membranifera</name>
    <dbReference type="NCBI Taxonomy" id="201153"/>
    <lineage>
        <taxon>Eukaryota</taxon>
        <taxon>Metamonada</taxon>
        <taxon>Carpediemonas-like organisms</taxon>
        <taxon>Carpediemonas</taxon>
    </lineage>
</organism>
<evidence type="ECO:0000256" key="2">
    <source>
        <dbReference type="ARBA" id="ARBA00008444"/>
    </source>
</evidence>
<keyword evidence="4" id="KW-0812">Transmembrane</keyword>
<dbReference type="Pfam" id="PF02466">
    <property type="entry name" value="Tim17"/>
    <property type="match status" value="1"/>
</dbReference>
<dbReference type="EMBL" id="JAHDYR010000009">
    <property type="protein sequence ID" value="KAG9395596.1"/>
    <property type="molecule type" value="Genomic_DNA"/>
</dbReference>
<dbReference type="GO" id="GO:0005744">
    <property type="term" value="C:TIM23 mitochondrial import inner membrane translocase complex"/>
    <property type="evidence" value="ECO:0007669"/>
    <property type="project" value="TreeGrafter"/>
</dbReference>
<evidence type="ECO:0000256" key="8">
    <source>
        <dbReference type="ARBA" id="ARBA00023010"/>
    </source>
</evidence>
<dbReference type="Proteomes" id="UP000717585">
    <property type="component" value="Unassembled WGS sequence"/>
</dbReference>
<dbReference type="PANTHER" id="PTHR10485:SF0">
    <property type="entry name" value="AT05822P-RELATED"/>
    <property type="match status" value="1"/>
</dbReference>
<keyword evidence="7" id="KW-1133">Transmembrane helix</keyword>
<evidence type="ECO:0000256" key="3">
    <source>
        <dbReference type="ARBA" id="ARBA00022448"/>
    </source>
</evidence>
<evidence type="ECO:0000313" key="11">
    <source>
        <dbReference type="EMBL" id="KAG9395596.1"/>
    </source>
</evidence>
<keyword evidence="9" id="KW-0496">Mitochondrion</keyword>
<keyword evidence="6" id="KW-0653">Protein transport</keyword>
<keyword evidence="8" id="KW-0811">Translocation</keyword>
<dbReference type="GO" id="GO:0030150">
    <property type="term" value="P:protein import into mitochondrial matrix"/>
    <property type="evidence" value="ECO:0007669"/>
    <property type="project" value="TreeGrafter"/>
</dbReference>
<evidence type="ECO:0000256" key="10">
    <source>
        <dbReference type="ARBA" id="ARBA00023136"/>
    </source>
</evidence>
<dbReference type="AlphaFoldDB" id="A0A8J6AV66"/>
<dbReference type="GO" id="GO:0008320">
    <property type="term" value="F:protein transmembrane transporter activity"/>
    <property type="evidence" value="ECO:0007669"/>
    <property type="project" value="TreeGrafter"/>
</dbReference>
<keyword evidence="10" id="KW-0472">Membrane</keyword>
<keyword evidence="12" id="KW-1185">Reference proteome</keyword>
<evidence type="ECO:0000313" key="12">
    <source>
        <dbReference type="Proteomes" id="UP000717585"/>
    </source>
</evidence>
<gene>
    <name evidence="11" type="ORF">J8273_2791</name>
</gene>
<evidence type="ECO:0000256" key="9">
    <source>
        <dbReference type="ARBA" id="ARBA00023128"/>
    </source>
</evidence>
<comment type="similarity">
    <text evidence="2">Belongs to the Tim17/Tim22/Tim23 family.</text>
</comment>
<evidence type="ECO:0000256" key="7">
    <source>
        <dbReference type="ARBA" id="ARBA00022989"/>
    </source>
</evidence>
<proteinExistence type="inferred from homology"/>
<keyword evidence="5" id="KW-0999">Mitochondrion inner membrane</keyword>
<reference evidence="11" key="1">
    <citation type="submission" date="2021-05" db="EMBL/GenBank/DDBJ databases">
        <title>A free-living protist that lacks canonical eukaryotic 1 DNA replication and segregation systems.</title>
        <authorList>
            <person name="Salas-Leiva D.E."/>
            <person name="Tromer E.C."/>
            <person name="Curtis B.A."/>
            <person name="Jerlstrom-Hultqvist J."/>
            <person name="Kolisko M."/>
            <person name="Yi Z."/>
            <person name="Salas-Leiva J.S."/>
            <person name="Gallot-Lavallee L."/>
            <person name="Kops G.J.P.L."/>
            <person name="Archibald J.M."/>
            <person name="Simpson A.G.B."/>
            <person name="Roger A.J."/>
        </authorList>
    </citation>
    <scope>NUCLEOTIDE SEQUENCE</scope>
    <source>
        <strain evidence="11">BICM</strain>
    </source>
</reference>
<evidence type="ECO:0000256" key="5">
    <source>
        <dbReference type="ARBA" id="ARBA00022792"/>
    </source>
</evidence>
<accession>A0A8J6AV66</accession>